<dbReference type="Proteomes" id="UP000024329">
    <property type="component" value="Unassembled WGS sequence"/>
</dbReference>
<accession>A0A031JWH2</accession>
<dbReference type="eggNOG" id="COG0836">
    <property type="taxonomic scope" value="Bacteria"/>
</dbReference>
<dbReference type="SUPFAM" id="SSF159283">
    <property type="entry name" value="Guanosine diphospho-D-mannose pyrophosphorylase/mannose-6-phosphate isomerase linker domain"/>
    <property type="match status" value="1"/>
</dbReference>
<dbReference type="EMBL" id="JFYZ01000015">
    <property type="protein sequence ID" value="EZP80717.1"/>
    <property type="molecule type" value="Genomic_DNA"/>
</dbReference>
<gene>
    <name evidence="2" type="ORF">BV97_03135</name>
</gene>
<evidence type="ECO:0000259" key="1">
    <source>
        <dbReference type="Pfam" id="PF00483"/>
    </source>
</evidence>
<feature type="domain" description="Nucleotidyl transferase" evidence="1">
    <location>
        <begin position="6"/>
        <end position="283"/>
    </location>
</feature>
<dbReference type="SUPFAM" id="SSF53448">
    <property type="entry name" value="Nucleotide-diphospho-sugar transferases"/>
    <property type="match status" value="1"/>
</dbReference>
<dbReference type="InterPro" id="IPR005835">
    <property type="entry name" value="NTP_transferase_dom"/>
</dbReference>
<dbReference type="PANTHER" id="PTHR46390:SF1">
    <property type="entry name" value="MANNOSE-1-PHOSPHATE GUANYLYLTRANSFERASE"/>
    <property type="match status" value="1"/>
</dbReference>
<name>A0A031JWH2_9SPHN</name>
<proteinExistence type="predicted"/>
<dbReference type="InterPro" id="IPR029044">
    <property type="entry name" value="Nucleotide-diphossugar_trans"/>
</dbReference>
<sequence length="348" mass="36329">MSIIVPVILCGGSGTRLWPRSRAAMPKPFLPLVGDSTLFEAALARCPGAGGFAAPVVVTGHKHLAHVEAQLGAVEGAQVIVEPSARNTAAAIALAACRLPEDAVMLVCPSDHHIGNTEAFAVAAAAAAKLAQQGWLVSFGIEATRPETGFGYLKRGDAIPEHGGFRTAQFVEKPDLERAKAFLAEGIYAWNGGIFAFRVKDFLAELTAHRPDVAASVADAVAKGAEDGQRFHPDAATFAEVPSVSVDYAVMENTTRAAMVPADMDWSDIGNWQALHEALETDADGNSVRGSGTVEMVNCRGVLVDSDGPRVSVIGLENVIVVVDGDDIMITTIAGVQKVGKLAGAVNQ</sequence>
<dbReference type="RefSeq" id="WP_036526827.1">
    <property type="nucleotide sequence ID" value="NZ_JFYZ01000015.1"/>
</dbReference>
<dbReference type="InterPro" id="IPR049577">
    <property type="entry name" value="GMPP_N"/>
</dbReference>
<reference evidence="2 3" key="1">
    <citation type="submission" date="2014-03" db="EMBL/GenBank/DDBJ databases">
        <title>Whole genome sequence of Novosphingobium resinovorum KF1.</title>
        <authorList>
            <person name="Gan H.M."/>
            <person name="Gan H.Y."/>
            <person name="Chew T.H."/>
            <person name="Savka M.A."/>
        </authorList>
    </citation>
    <scope>NUCLEOTIDE SEQUENCE [LARGE SCALE GENOMIC DNA]</scope>
    <source>
        <strain evidence="2 3">KF1</strain>
    </source>
</reference>
<protein>
    <submittedName>
        <fullName evidence="2">Mannose-1-phosphate guanylyltransferase</fullName>
    </submittedName>
</protein>
<evidence type="ECO:0000313" key="2">
    <source>
        <dbReference type="EMBL" id="EZP80717.1"/>
    </source>
</evidence>
<keyword evidence="2" id="KW-0548">Nucleotidyltransferase</keyword>
<dbReference type="InterPro" id="IPR051161">
    <property type="entry name" value="Mannose-6P_isomerase_type2"/>
</dbReference>
<dbReference type="Pfam" id="PF00483">
    <property type="entry name" value="NTP_transferase"/>
    <property type="match status" value="1"/>
</dbReference>
<dbReference type="PANTHER" id="PTHR46390">
    <property type="entry name" value="MANNOSE-1-PHOSPHATE GUANYLYLTRANSFERASE"/>
    <property type="match status" value="1"/>
</dbReference>
<dbReference type="STRING" id="158500.BES08_11795"/>
<evidence type="ECO:0000313" key="3">
    <source>
        <dbReference type="Proteomes" id="UP000024329"/>
    </source>
</evidence>
<keyword evidence="2" id="KW-0808">Transferase</keyword>
<dbReference type="GO" id="GO:0004475">
    <property type="term" value="F:mannose-1-phosphate guanylyltransferase (GTP) activity"/>
    <property type="evidence" value="ECO:0007669"/>
    <property type="project" value="InterPro"/>
</dbReference>
<dbReference type="AlphaFoldDB" id="A0A031JWH2"/>
<dbReference type="Gene3D" id="3.90.550.10">
    <property type="entry name" value="Spore Coat Polysaccharide Biosynthesis Protein SpsA, Chain A"/>
    <property type="match status" value="1"/>
</dbReference>
<dbReference type="CDD" id="cd02509">
    <property type="entry name" value="GDP-M1P_Guanylyltransferase"/>
    <property type="match status" value="1"/>
</dbReference>
<comment type="caution">
    <text evidence="2">The sequence shown here is derived from an EMBL/GenBank/DDBJ whole genome shotgun (WGS) entry which is preliminary data.</text>
</comment>
<dbReference type="GO" id="GO:0009298">
    <property type="term" value="P:GDP-mannose biosynthetic process"/>
    <property type="evidence" value="ECO:0007669"/>
    <property type="project" value="TreeGrafter"/>
</dbReference>
<organism evidence="2 3">
    <name type="scientific">Novosphingobium resinovorum</name>
    <dbReference type="NCBI Taxonomy" id="158500"/>
    <lineage>
        <taxon>Bacteria</taxon>
        <taxon>Pseudomonadati</taxon>
        <taxon>Pseudomonadota</taxon>
        <taxon>Alphaproteobacteria</taxon>
        <taxon>Sphingomonadales</taxon>
        <taxon>Sphingomonadaceae</taxon>
        <taxon>Novosphingobium</taxon>
    </lineage>
</organism>
<dbReference type="PATRIC" id="fig|158500.4.peg.3199"/>